<sequence length="93" mass="10918">MSADREMRTGKHTVRDVFCGVCDEILGWRYDYAFELEQKYKEGKFILECELITERPESKARDPVFRPRIEEIVRESTRPDAALAQQIPILNRG</sequence>
<evidence type="ECO:0000259" key="5">
    <source>
        <dbReference type="PROSITE" id="PS51792"/>
    </source>
</evidence>
<dbReference type="InterPro" id="IPR039058">
    <property type="entry name" value="Yippee_fam"/>
</dbReference>
<organism evidence="6 7">
    <name type="scientific">Trichosporon asahii var. asahii (strain CBS 8904)</name>
    <name type="common">Yeast</name>
    <dbReference type="NCBI Taxonomy" id="1220162"/>
    <lineage>
        <taxon>Eukaryota</taxon>
        <taxon>Fungi</taxon>
        <taxon>Dikarya</taxon>
        <taxon>Basidiomycota</taxon>
        <taxon>Agaricomycotina</taxon>
        <taxon>Tremellomycetes</taxon>
        <taxon>Trichosporonales</taxon>
        <taxon>Trichosporonaceae</taxon>
        <taxon>Trichosporon</taxon>
    </lineage>
</organism>
<dbReference type="Proteomes" id="UP000006757">
    <property type="component" value="Unassembled WGS sequence"/>
</dbReference>
<protein>
    <recommendedName>
        <fullName evidence="4">Protein yippee-like</fullName>
    </recommendedName>
</protein>
<name>K1VKA6_TRIAC</name>
<keyword evidence="2" id="KW-0479">Metal-binding</keyword>
<dbReference type="eggNOG" id="KOG3399">
    <property type="taxonomic scope" value="Eukaryota"/>
</dbReference>
<accession>K1VKA6</accession>
<keyword evidence="7" id="KW-1185">Reference proteome</keyword>
<evidence type="ECO:0000313" key="6">
    <source>
        <dbReference type="EMBL" id="EKC99611.1"/>
    </source>
</evidence>
<keyword evidence="3" id="KW-0862">Zinc</keyword>
<evidence type="ECO:0000256" key="3">
    <source>
        <dbReference type="ARBA" id="ARBA00022833"/>
    </source>
</evidence>
<proteinExistence type="inferred from homology"/>
<dbReference type="PANTHER" id="PTHR13848">
    <property type="entry name" value="PROTEIN YIPPEE-LIKE CG15309-RELATED"/>
    <property type="match status" value="1"/>
</dbReference>
<dbReference type="EMBL" id="AMBO01000367">
    <property type="protein sequence ID" value="EKC99611.1"/>
    <property type="molecule type" value="Genomic_DNA"/>
</dbReference>
<reference evidence="6 7" key="1">
    <citation type="journal article" date="2012" name="Eukaryot. Cell">
        <title>Genome sequence of the Trichosporon asahii environmental strain CBS 8904.</title>
        <authorList>
            <person name="Yang R.Y."/>
            <person name="Li H.T."/>
            <person name="Zhu H."/>
            <person name="Zhou G.P."/>
            <person name="Wang M."/>
            <person name="Wang L."/>
        </authorList>
    </citation>
    <scope>NUCLEOTIDE SEQUENCE [LARGE SCALE GENOMIC DNA]</scope>
    <source>
        <strain evidence="6 7">CBS 8904</strain>
    </source>
</reference>
<evidence type="ECO:0000256" key="2">
    <source>
        <dbReference type="ARBA" id="ARBA00022723"/>
    </source>
</evidence>
<evidence type="ECO:0000256" key="4">
    <source>
        <dbReference type="RuleBase" id="RU110713"/>
    </source>
</evidence>
<gene>
    <name evidence="6" type="ORF">A1Q2_06030</name>
</gene>
<dbReference type="PROSITE" id="PS51792">
    <property type="entry name" value="YIPPEE"/>
    <property type="match status" value="1"/>
</dbReference>
<dbReference type="GO" id="GO:0046872">
    <property type="term" value="F:metal ion binding"/>
    <property type="evidence" value="ECO:0007669"/>
    <property type="project" value="UniProtKB-KW"/>
</dbReference>
<evidence type="ECO:0000256" key="1">
    <source>
        <dbReference type="ARBA" id="ARBA00005613"/>
    </source>
</evidence>
<dbReference type="InterPro" id="IPR034751">
    <property type="entry name" value="Yippee"/>
</dbReference>
<dbReference type="STRING" id="1220162.K1VKA6"/>
<dbReference type="InterPro" id="IPR004910">
    <property type="entry name" value="Yippee/Mis18/Cereblon"/>
</dbReference>
<feature type="domain" description="Yippee" evidence="5">
    <location>
        <begin position="1"/>
        <end position="56"/>
    </location>
</feature>
<dbReference type="InParanoid" id="K1VKA6"/>
<evidence type="ECO:0000313" key="7">
    <source>
        <dbReference type="Proteomes" id="UP000006757"/>
    </source>
</evidence>
<dbReference type="AlphaFoldDB" id="K1VKA6"/>
<dbReference type="Pfam" id="PF03226">
    <property type="entry name" value="Yippee-Mis18"/>
    <property type="match status" value="1"/>
</dbReference>
<comment type="caution">
    <text evidence="6">The sequence shown here is derived from an EMBL/GenBank/DDBJ whole genome shotgun (WGS) entry which is preliminary data.</text>
</comment>
<dbReference type="OrthoDB" id="6407410at2759"/>
<comment type="similarity">
    <text evidence="1 4">Belongs to the yippee family.</text>
</comment>
<dbReference type="HOGENOM" id="CLU_2401238_0_0_1"/>